<protein>
    <submittedName>
        <fullName evidence="5">Uncharacterized protein</fullName>
    </submittedName>
</protein>
<keyword evidence="2" id="KW-0677">Repeat</keyword>
<keyword evidence="3" id="KW-0675">Receptor</keyword>
<keyword evidence="6" id="KW-1185">Reference proteome</keyword>
<dbReference type="EMBL" id="CAJGYO010000017">
    <property type="protein sequence ID" value="CAD6332702.1"/>
    <property type="molecule type" value="Genomic_DNA"/>
</dbReference>
<dbReference type="PANTHER" id="PTHR48056">
    <property type="entry name" value="LRR RECEPTOR-LIKE SERINE/THREONINE-PROTEIN KINASE-RELATED"/>
    <property type="match status" value="1"/>
</dbReference>
<dbReference type="Gene3D" id="3.80.10.10">
    <property type="entry name" value="Ribonuclease Inhibitor"/>
    <property type="match status" value="1"/>
</dbReference>
<reference evidence="5" key="1">
    <citation type="submission" date="2020-10" db="EMBL/GenBank/DDBJ databases">
        <authorList>
            <person name="Han B."/>
            <person name="Lu T."/>
            <person name="Zhao Q."/>
            <person name="Huang X."/>
            <person name="Zhao Y."/>
        </authorList>
    </citation>
    <scope>NUCLEOTIDE SEQUENCE</scope>
</reference>
<dbReference type="GO" id="GO:0033612">
    <property type="term" value="F:receptor serine/threonine kinase binding"/>
    <property type="evidence" value="ECO:0007669"/>
    <property type="project" value="TreeGrafter"/>
</dbReference>
<dbReference type="AlphaFoldDB" id="A0A811RSB0"/>
<evidence type="ECO:0000313" key="6">
    <source>
        <dbReference type="Proteomes" id="UP000604825"/>
    </source>
</evidence>
<proteinExistence type="predicted"/>
<keyword evidence="4" id="KW-0325">Glycoprotein</keyword>
<sequence>MERRVVRSPASRAASKAALAGQAGRLGKGAAGGVIEGINIIAFLKLDTNLSSSSSSVPEPYPMTFAGFSNFLQAKMREAYPDASSMSEGLEALMMLTISGKLNNGLPVPYNLIIHHPEFLPLEVIATLYIEAHRILRRQLPANGQPALAYNVILDLHALLGGFYFNFCASDDMVKGWLGRKQKQPGLLGAFGIPAPPGNQASLKKNPMGWKDGVHLMLHRFPSCKTFCSGLHDVVPTRDLFYLFVNLVVVSRGYSEFPFFTNVKKVIFKRSGAIPDECRWRWLPQPAVPRPLWGRARRWHPRSLGNCTELQALLLSSNNLDDIIPPEIGRLKNLRAMDVVSRNSLSGPVPAELWWLRSAVGACVVQSKLRMLCGGQGPHWRESCRVIGVLARA</sequence>
<dbReference type="Proteomes" id="UP000604825">
    <property type="component" value="Unassembled WGS sequence"/>
</dbReference>
<evidence type="ECO:0000256" key="3">
    <source>
        <dbReference type="ARBA" id="ARBA00023170"/>
    </source>
</evidence>
<evidence type="ECO:0000256" key="4">
    <source>
        <dbReference type="ARBA" id="ARBA00023180"/>
    </source>
</evidence>
<organism evidence="5 6">
    <name type="scientific">Miscanthus lutarioriparius</name>
    <dbReference type="NCBI Taxonomy" id="422564"/>
    <lineage>
        <taxon>Eukaryota</taxon>
        <taxon>Viridiplantae</taxon>
        <taxon>Streptophyta</taxon>
        <taxon>Embryophyta</taxon>
        <taxon>Tracheophyta</taxon>
        <taxon>Spermatophyta</taxon>
        <taxon>Magnoliopsida</taxon>
        <taxon>Liliopsida</taxon>
        <taxon>Poales</taxon>
        <taxon>Poaceae</taxon>
        <taxon>PACMAD clade</taxon>
        <taxon>Panicoideae</taxon>
        <taxon>Andropogonodae</taxon>
        <taxon>Andropogoneae</taxon>
        <taxon>Saccharinae</taxon>
        <taxon>Miscanthus</taxon>
    </lineage>
</organism>
<evidence type="ECO:0000256" key="2">
    <source>
        <dbReference type="ARBA" id="ARBA00022737"/>
    </source>
</evidence>
<dbReference type="PANTHER" id="PTHR48056:SF42">
    <property type="entry name" value="MDIS1-INTERACTING RECEPTOR LIKE KINASE 2-LIKE"/>
    <property type="match status" value="1"/>
</dbReference>
<evidence type="ECO:0000256" key="1">
    <source>
        <dbReference type="ARBA" id="ARBA00022614"/>
    </source>
</evidence>
<dbReference type="OrthoDB" id="10679526at2759"/>
<name>A0A811RSB0_9POAL</name>
<dbReference type="SUPFAM" id="SSF52058">
    <property type="entry name" value="L domain-like"/>
    <property type="match status" value="1"/>
</dbReference>
<comment type="caution">
    <text evidence="5">The sequence shown here is derived from an EMBL/GenBank/DDBJ whole genome shotgun (WGS) entry which is preliminary data.</text>
</comment>
<gene>
    <name evidence="5" type="ORF">NCGR_LOCUS56800</name>
</gene>
<dbReference type="InterPro" id="IPR050647">
    <property type="entry name" value="Plant_LRR-RLKs"/>
</dbReference>
<accession>A0A811RSB0</accession>
<dbReference type="InterPro" id="IPR032675">
    <property type="entry name" value="LRR_dom_sf"/>
</dbReference>
<keyword evidence="1" id="KW-0433">Leucine-rich repeat</keyword>
<evidence type="ECO:0000313" key="5">
    <source>
        <dbReference type="EMBL" id="CAD6332702.1"/>
    </source>
</evidence>